<organism evidence="4 5">
    <name type="scientific">Streptomyces guryensis</name>
    <dbReference type="NCBI Taxonomy" id="2886947"/>
    <lineage>
        <taxon>Bacteria</taxon>
        <taxon>Bacillati</taxon>
        <taxon>Actinomycetota</taxon>
        <taxon>Actinomycetes</taxon>
        <taxon>Kitasatosporales</taxon>
        <taxon>Streptomycetaceae</taxon>
        <taxon>Streptomyces</taxon>
    </lineage>
</organism>
<dbReference type="InterPro" id="IPR008928">
    <property type="entry name" value="6-hairpin_glycosidase_sf"/>
</dbReference>
<dbReference type="SUPFAM" id="SSF48208">
    <property type="entry name" value="Six-hairpin glycosidases"/>
    <property type="match status" value="1"/>
</dbReference>
<dbReference type="EC" id="3.2.1.-" evidence="4"/>
<dbReference type="Gene3D" id="1.20.1050.60">
    <property type="entry name" value="alpha-1,2-mannosidase"/>
    <property type="match status" value="1"/>
</dbReference>
<evidence type="ECO:0000313" key="5">
    <source>
        <dbReference type="Proteomes" id="UP001108029"/>
    </source>
</evidence>
<keyword evidence="5" id="KW-1185">Reference proteome</keyword>
<dbReference type="GO" id="GO:0030246">
    <property type="term" value="F:carbohydrate binding"/>
    <property type="evidence" value="ECO:0007669"/>
    <property type="project" value="InterPro"/>
</dbReference>
<dbReference type="PANTHER" id="PTHR12143:SF39">
    <property type="entry name" value="SECRETED PROTEIN"/>
    <property type="match status" value="1"/>
</dbReference>
<feature type="signal peptide" evidence="1">
    <location>
        <begin position="1"/>
        <end position="22"/>
    </location>
</feature>
<dbReference type="Gene3D" id="2.70.98.10">
    <property type="match status" value="1"/>
</dbReference>
<protein>
    <submittedName>
        <fullName evidence="4">GH92 family glycosyl hydrolase</fullName>
        <ecNumber evidence="4">3.2.1.-</ecNumber>
    </submittedName>
</protein>
<dbReference type="Pfam" id="PF17678">
    <property type="entry name" value="Glyco_hydro_92N"/>
    <property type="match status" value="1"/>
</dbReference>
<dbReference type="GO" id="GO:0005975">
    <property type="term" value="P:carbohydrate metabolic process"/>
    <property type="evidence" value="ECO:0007669"/>
    <property type="project" value="InterPro"/>
</dbReference>
<dbReference type="Gene3D" id="1.20.1610.10">
    <property type="entry name" value="alpha-1,2-mannosidases domains"/>
    <property type="match status" value="1"/>
</dbReference>
<dbReference type="InterPro" id="IPR012939">
    <property type="entry name" value="Glyco_hydro_92"/>
</dbReference>
<dbReference type="EMBL" id="JAJSBI010000035">
    <property type="protein sequence ID" value="MCD9880079.1"/>
    <property type="molecule type" value="Genomic_DNA"/>
</dbReference>
<dbReference type="Gene3D" id="3.30.2080.10">
    <property type="entry name" value="GH92 mannosidase domain"/>
    <property type="match status" value="1"/>
</dbReference>
<dbReference type="Pfam" id="PF07971">
    <property type="entry name" value="Glyco_hydro_92"/>
    <property type="match status" value="1"/>
</dbReference>
<dbReference type="RefSeq" id="WP_232655018.1">
    <property type="nucleotide sequence ID" value="NZ_JAJSBI010000035.1"/>
</dbReference>
<dbReference type="GO" id="GO:0000224">
    <property type="term" value="F:peptide-N4-(N-acetyl-beta-glucosaminyl)asparagine amidase activity"/>
    <property type="evidence" value="ECO:0007669"/>
    <property type="project" value="TreeGrafter"/>
</dbReference>
<keyword evidence="4" id="KW-0326">Glycosidase</keyword>
<dbReference type="InterPro" id="IPR050883">
    <property type="entry name" value="PNGase"/>
</dbReference>
<feature type="domain" description="Glycosyl hydrolase family 92" evidence="2">
    <location>
        <begin position="271"/>
        <end position="722"/>
    </location>
</feature>
<dbReference type="InterPro" id="IPR041371">
    <property type="entry name" value="GH92_N"/>
</dbReference>
<evidence type="ECO:0000313" key="4">
    <source>
        <dbReference type="EMBL" id="MCD9880079.1"/>
    </source>
</evidence>
<dbReference type="PANTHER" id="PTHR12143">
    <property type="entry name" value="PEPTIDE N-GLYCANASE PNGASE -RELATED"/>
    <property type="match status" value="1"/>
</dbReference>
<accession>A0A9Q3ZB85</accession>
<dbReference type="NCBIfam" id="TIGR01180">
    <property type="entry name" value="aman2_put"/>
    <property type="match status" value="1"/>
</dbReference>
<evidence type="ECO:0000259" key="3">
    <source>
        <dbReference type="Pfam" id="PF17678"/>
    </source>
</evidence>
<feature type="domain" description="Glycosyl hydrolase family 92 N-terminal" evidence="3">
    <location>
        <begin position="42"/>
        <end position="264"/>
    </location>
</feature>
<dbReference type="GO" id="GO:0016798">
    <property type="term" value="F:hydrolase activity, acting on glycosyl bonds"/>
    <property type="evidence" value="ECO:0007669"/>
    <property type="project" value="UniProtKB-KW"/>
</dbReference>
<dbReference type="GO" id="GO:0005829">
    <property type="term" value="C:cytosol"/>
    <property type="evidence" value="ECO:0007669"/>
    <property type="project" value="TreeGrafter"/>
</dbReference>
<dbReference type="AlphaFoldDB" id="A0A9Q3ZB85"/>
<keyword evidence="1" id="KW-0732">Signal</keyword>
<dbReference type="Proteomes" id="UP001108029">
    <property type="component" value="Unassembled WGS sequence"/>
</dbReference>
<gene>
    <name evidence="4" type="ORF">LJ657_42260</name>
</gene>
<proteinExistence type="predicted"/>
<dbReference type="InterPro" id="IPR014718">
    <property type="entry name" value="GH-type_carb-bd"/>
</dbReference>
<comment type="caution">
    <text evidence="4">The sequence shown here is derived from an EMBL/GenBank/DDBJ whole genome shotgun (WGS) entry which is preliminary data.</text>
</comment>
<dbReference type="GO" id="GO:0006516">
    <property type="term" value="P:glycoprotein catabolic process"/>
    <property type="evidence" value="ECO:0007669"/>
    <property type="project" value="TreeGrafter"/>
</dbReference>
<name>A0A9Q3ZB85_9ACTN</name>
<sequence length="723" mass="77143">MRLHPVAAALTSAVLLASPLPAASATPGTAEPARATDDPAGYVNPFVGTAPGGTDFGHGGGAGNTFPGATAALGGIQWSPDTVTRQHGGYAYKDNRIRGFSLTHISGAGCSDYGNVPFMPLTGRPDADPAARHAIFSHTNEQASPGSYGVRFDNGIRTQISVTQRSGIARFTYPAHDTRPAGLTVDAGRAFNKATGKISIGSSTLSGYTDSGGFCHSSNRYRLYFHVEFDRPFAHTEPLDGRTSGAYVSFAPGIRTVTARVGVSFVDVAAARRNATVEQRGRSYTMLRSAARARWNQWLGRIAVHGGTKTQRRVFYTALYHALLHPSAFSDTDGRYRGMDGRVHRTRPGHVQYADFSGWDVYRSQGQLLALIAPHEASDIAQSILEQGRQAGYFDRWTVANGGTRVMVGDPLPAMAASIHAFGGTDFDARALLRAAVAGRQDDRQRPGHQKYDTLGYVPAGTKGVWGSAATTLEYAVTDAALAHLAGRLGDTETQAALTRASGNWRNLFNPVSGYIQPRNADGSWPPFSPTQHGEYVEGNAAQYTWLVPHDLPGLFTAMGGDAAVTSRLDTFFTQLNAGADKPYAYLGNEPSFNIPWAYDYAGRPDRTQDIVRRALTTLFTDRPDGLVGNDDLGEMSSWAVWASLGMYPQVPGSPQLALASPLFPAATVHRGNGVDLTLLAPDSSATNAHVRSLSLDGHPVSGPFLPEGVLTSGGVLRYSMAP</sequence>
<keyword evidence="4" id="KW-0378">Hydrolase</keyword>
<evidence type="ECO:0000259" key="2">
    <source>
        <dbReference type="Pfam" id="PF07971"/>
    </source>
</evidence>
<reference evidence="4" key="1">
    <citation type="submission" date="2021-12" db="EMBL/GenBank/DDBJ databases">
        <authorList>
            <person name="Lee J.-H."/>
            <person name="Kim S.-B."/>
        </authorList>
    </citation>
    <scope>NUCLEOTIDE SEQUENCE</scope>
    <source>
        <strain evidence="4">NR30</strain>
    </source>
</reference>
<feature type="chain" id="PRO_5040218090" evidence="1">
    <location>
        <begin position="23"/>
        <end position="723"/>
    </location>
</feature>
<evidence type="ECO:0000256" key="1">
    <source>
        <dbReference type="SAM" id="SignalP"/>
    </source>
</evidence>
<dbReference type="InterPro" id="IPR005887">
    <property type="entry name" value="GH92_a_mannosidase_put"/>
</dbReference>